<reference evidence="1" key="1">
    <citation type="submission" date="2019-09" db="EMBL/GenBank/DDBJ databases">
        <authorList>
            <person name="Hjerde E."/>
        </authorList>
    </citation>
    <scope>NUCLEOTIDE SEQUENCE</scope>
    <source>
        <strain evidence="1">06/09/160</strain>
    </source>
</reference>
<gene>
    <name evidence="1" type="ORF">AW0309160_01122</name>
</gene>
<accession>A0A5Q4ZUS2</accession>
<name>A0A5Q4ZUS2_9GAMM</name>
<protein>
    <submittedName>
        <fullName evidence="1">Uncharacterized protein</fullName>
    </submittedName>
</protein>
<evidence type="ECO:0000313" key="1">
    <source>
        <dbReference type="EMBL" id="VVV03739.1"/>
    </source>
</evidence>
<organism evidence="1">
    <name type="scientific">Aliivibrio wodanis</name>
    <dbReference type="NCBI Taxonomy" id="80852"/>
    <lineage>
        <taxon>Bacteria</taxon>
        <taxon>Pseudomonadati</taxon>
        <taxon>Pseudomonadota</taxon>
        <taxon>Gammaproteobacteria</taxon>
        <taxon>Vibrionales</taxon>
        <taxon>Vibrionaceae</taxon>
        <taxon>Aliivibrio</taxon>
    </lineage>
</organism>
<proteinExistence type="predicted"/>
<dbReference type="EMBL" id="LR721750">
    <property type="protein sequence ID" value="VVV03739.1"/>
    <property type="molecule type" value="Genomic_DNA"/>
</dbReference>
<sequence>MPLLVKNRLHSSIFANYLCYGSFDNKESNERL</sequence>
<dbReference type="AlphaFoldDB" id="A0A5Q4ZUS2"/>